<keyword evidence="2 6" id="KW-0732">Signal</keyword>
<evidence type="ECO:0008006" key="9">
    <source>
        <dbReference type="Google" id="ProtNLM"/>
    </source>
</evidence>
<evidence type="ECO:0000256" key="3">
    <source>
        <dbReference type="ARBA" id="ARBA00023136"/>
    </source>
</evidence>
<dbReference type="Gene3D" id="2.60.40.10">
    <property type="entry name" value="Immunoglobulins"/>
    <property type="match status" value="2"/>
</dbReference>
<dbReference type="FunCoup" id="A0A8V1A9Z3">
    <property type="interactions" value="158"/>
</dbReference>
<evidence type="ECO:0000313" key="8">
    <source>
        <dbReference type="Proteomes" id="UP000000539"/>
    </source>
</evidence>
<organism evidence="7 8">
    <name type="scientific">Gallus gallus</name>
    <name type="common">Chicken</name>
    <dbReference type="NCBI Taxonomy" id="9031"/>
    <lineage>
        <taxon>Eukaryota</taxon>
        <taxon>Metazoa</taxon>
        <taxon>Chordata</taxon>
        <taxon>Craniata</taxon>
        <taxon>Vertebrata</taxon>
        <taxon>Euteleostomi</taxon>
        <taxon>Archelosauria</taxon>
        <taxon>Archosauria</taxon>
        <taxon>Dinosauria</taxon>
        <taxon>Saurischia</taxon>
        <taxon>Theropoda</taxon>
        <taxon>Coelurosauria</taxon>
        <taxon>Aves</taxon>
        <taxon>Neognathae</taxon>
        <taxon>Galloanserae</taxon>
        <taxon>Galliformes</taxon>
        <taxon>Phasianidae</taxon>
        <taxon>Phasianinae</taxon>
        <taxon>Gallus</taxon>
    </lineage>
</organism>
<dbReference type="InterPro" id="IPR015631">
    <property type="entry name" value="CD2/SLAM_rcpt"/>
</dbReference>
<evidence type="ECO:0000256" key="5">
    <source>
        <dbReference type="SAM" id="Phobius"/>
    </source>
</evidence>
<dbReference type="Ensembl" id="ENSGALT00010067112.1">
    <property type="protein sequence ID" value="ENSGALP00010041021.1"/>
    <property type="gene ID" value="ENSGALG00010027685.1"/>
</dbReference>
<dbReference type="Proteomes" id="UP000000539">
    <property type="component" value="Chromosome 25"/>
</dbReference>
<feature type="signal peptide" evidence="6">
    <location>
        <begin position="1"/>
        <end position="26"/>
    </location>
</feature>
<dbReference type="PANTHER" id="PTHR12080">
    <property type="entry name" value="SIGNALING LYMPHOCYTIC ACTIVATION MOLECULE"/>
    <property type="match status" value="1"/>
</dbReference>
<evidence type="ECO:0000313" key="7">
    <source>
        <dbReference type="Ensembl" id="ENSGALP00010041021.1"/>
    </source>
</evidence>
<dbReference type="AlphaFoldDB" id="A0A8V1A9Z3"/>
<dbReference type="GO" id="GO:0006955">
    <property type="term" value="P:immune response"/>
    <property type="evidence" value="ECO:0000318"/>
    <property type="project" value="GO_Central"/>
</dbReference>
<proteinExistence type="predicted"/>
<reference evidence="7" key="2">
    <citation type="submission" date="2025-08" db="UniProtKB">
        <authorList>
            <consortium name="Ensembl"/>
        </authorList>
    </citation>
    <scope>IDENTIFICATION</scope>
    <source>
        <strain evidence="7">broiler</strain>
    </source>
</reference>
<keyword evidence="5" id="KW-0812">Transmembrane</keyword>
<dbReference type="SUPFAM" id="SSF48726">
    <property type="entry name" value="Immunoglobulin"/>
    <property type="match status" value="2"/>
</dbReference>
<evidence type="ECO:0000256" key="6">
    <source>
        <dbReference type="SAM" id="SignalP"/>
    </source>
</evidence>
<dbReference type="OrthoDB" id="8741746at2759"/>
<reference evidence="7" key="1">
    <citation type="submission" date="2020-11" db="EMBL/GenBank/DDBJ databases">
        <title>Gallus gallus (Chicken) genome, bGalGal1, GRCg7b, maternal haplotype autosomes + Z &amp; W.</title>
        <authorList>
            <person name="Warren W."/>
            <person name="Formenti G."/>
            <person name="Fedrigo O."/>
            <person name="Haase B."/>
            <person name="Mountcastle J."/>
            <person name="Balacco J."/>
            <person name="Tracey A."/>
            <person name="Schneider V."/>
            <person name="Okimoto R."/>
            <person name="Cheng H."/>
            <person name="Hawken R."/>
            <person name="Howe K."/>
            <person name="Jarvis E.D."/>
        </authorList>
    </citation>
    <scope>NUCLEOTIDE SEQUENCE [LARGE SCALE GENOMIC DNA]</scope>
    <source>
        <strain evidence="7">Broiler</strain>
    </source>
</reference>
<keyword evidence="8" id="KW-1185">Reference proteome</keyword>
<dbReference type="CDD" id="cd16842">
    <property type="entry name" value="Ig_SLAM-like_N"/>
    <property type="match status" value="1"/>
</dbReference>
<evidence type="ECO:0000256" key="2">
    <source>
        <dbReference type="ARBA" id="ARBA00022729"/>
    </source>
</evidence>
<gene>
    <name evidence="7" type="primary">LOC100857714</name>
</gene>
<name>A0A8V1A9Z3_CHICK</name>
<sequence length="376" mass="41460">MLWGRPDTFWCLLLTSFLQQASRVCAGDSTDVFGTEGKSATFHLQNLIGEYLTWSFHGEPILVIRLGARPELVFSDKSFTSRVTFSNNGSSLTILQLTRSDAGTYLAKSDEVKVNFTLHVYRELPEPMVICTGWNCSAESCRYELQCAVDPPGDNYFYWSYNNQPVNEGSEWVVERQHTEDPDLLPYTCTAQNPVSKRNTTVFPSALCAGTFSSSQNTIVVGLVIGLLLLLTVIVITVTLKGRRSHNLSVSAAPKAGAAAESMTVYAEVGANQQIHVWNFPRAQKGDPKKLPASGVEISKTIYATVQDTTHLRTDDEKMSSRMPGYCEQEKNPYSTVSELYPMAQPWGACVPAVSMDLLPATGEPSPSWTQGDELM</sequence>
<evidence type="ECO:0000256" key="1">
    <source>
        <dbReference type="ARBA" id="ARBA00004370"/>
    </source>
</evidence>
<feature type="transmembrane region" description="Helical" evidence="5">
    <location>
        <begin position="219"/>
        <end position="240"/>
    </location>
</feature>
<keyword evidence="3 5" id="KW-0472">Membrane</keyword>
<dbReference type="InterPro" id="IPR013783">
    <property type="entry name" value="Ig-like_fold"/>
</dbReference>
<dbReference type="InterPro" id="IPR036179">
    <property type="entry name" value="Ig-like_dom_sf"/>
</dbReference>
<protein>
    <recommendedName>
        <fullName evidence="9">Ig-like domain-containing protein</fullName>
    </recommendedName>
</protein>
<feature type="chain" id="PRO_5036481829" description="Ig-like domain-containing protein" evidence="6">
    <location>
        <begin position="27"/>
        <end position="376"/>
    </location>
</feature>
<dbReference type="GeneTree" id="ENSGT01030000234540"/>
<accession>A0A8V1A9Z3</accession>
<keyword evidence="5" id="KW-1133">Transmembrane helix</keyword>
<dbReference type="GO" id="GO:0016020">
    <property type="term" value="C:membrane"/>
    <property type="evidence" value="ECO:0007669"/>
    <property type="project" value="UniProtKB-SubCell"/>
</dbReference>
<keyword evidence="4" id="KW-0325">Glycoprotein</keyword>
<comment type="subcellular location">
    <subcellularLocation>
        <location evidence="1">Membrane</location>
    </subcellularLocation>
</comment>
<reference evidence="7" key="3">
    <citation type="submission" date="2025-09" db="UniProtKB">
        <authorList>
            <consortium name="Ensembl"/>
        </authorList>
    </citation>
    <scope>IDENTIFICATION</scope>
    <source>
        <strain evidence="7">broiler</strain>
    </source>
</reference>
<dbReference type="PANTHER" id="PTHR12080:SF55">
    <property type="entry name" value="LYMPHOCYTE FUNCTION-ASSOCIATED ANTIGEN 3"/>
    <property type="match status" value="1"/>
</dbReference>
<evidence type="ECO:0000256" key="4">
    <source>
        <dbReference type="ARBA" id="ARBA00023180"/>
    </source>
</evidence>